<dbReference type="Gene3D" id="3.40.50.1000">
    <property type="entry name" value="HAD superfamily/HAD-like"/>
    <property type="match status" value="1"/>
</dbReference>
<evidence type="ECO:0000313" key="1">
    <source>
        <dbReference type="EMBL" id="SVB05081.1"/>
    </source>
</evidence>
<dbReference type="NCBIfam" id="TIGR01484">
    <property type="entry name" value="HAD-SF-IIB"/>
    <property type="match status" value="1"/>
</dbReference>
<evidence type="ECO:0008006" key="2">
    <source>
        <dbReference type="Google" id="ProtNLM"/>
    </source>
</evidence>
<dbReference type="Pfam" id="PF08282">
    <property type="entry name" value="Hydrolase_3"/>
    <property type="match status" value="1"/>
</dbReference>
<dbReference type="InterPro" id="IPR023214">
    <property type="entry name" value="HAD_sf"/>
</dbReference>
<dbReference type="Gene3D" id="3.30.1240.10">
    <property type="match status" value="1"/>
</dbReference>
<dbReference type="EMBL" id="UINC01026862">
    <property type="protein sequence ID" value="SVB05081.1"/>
    <property type="molecule type" value="Genomic_DNA"/>
</dbReference>
<organism evidence="1">
    <name type="scientific">marine metagenome</name>
    <dbReference type="NCBI Taxonomy" id="408172"/>
    <lineage>
        <taxon>unclassified sequences</taxon>
        <taxon>metagenomes</taxon>
        <taxon>ecological metagenomes</taxon>
    </lineage>
</organism>
<dbReference type="GO" id="GO:0005829">
    <property type="term" value="C:cytosol"/>
    <property type="evidence" value="ECO:0007669"/>
    <property type="project" value="TreeGrafter"/>
</dbReference>
<sequence length="213" mass="23900">MPVKLIAIDIDGTLLDSSSRLPENNLSVLQEASRHGVDIVLVTGRSFHHTRELALQMPARTILILNNGSVVKDQSGETLASHTLPAETARYIVKETRAVRDGAAAIFDRDDDRQFLCERIDWTHPHRRHYFELHNAWITQVSSLATELTEDPLQLGFTGDVSSMRELAELLTSLPRAAEYSHALTEYQLRNFSLLDVLSPGRSKGRTLAEWST</sequence>
<dbReference type="SUPFAM" id="SSF56784">
    <property type="entry name" value="HAD-like"/>
    <property type="match status" value="1"/>
</dbReference>
<feature type="non-terminal residue" evidence="1">
    <location>
        <position position="213"/>
    </location>
</feature>
<dbReference type="AlphaFoldDB" id="A0A382AUT9"/>
<name>A0A382AUT9_9ZZZZ</name>
<reference evidence="1" key="1">
    <citation type="submission" date="2018-05" db="EMBL/GenBank/DDBJ databases">
        <authorList>
            <person name="Lanie J.A."/>
            <person name="Ng W.-L."/>
            <person name="Kazmierczak K.M."/>
            <person name="Andrzejewski T.M."/>
            <person name="Davidsen T.M."/>
            <person name="Wayne K.J."/>
            <person name="Tettelin H."/>
            <person name="Glass J.I."/>
            <person name="Rusch D."/>
            <person name="Podicherti R."/>
            <person name="Tsui H.-C.T."/>
            <person name="Winkler M.E."/>
        </authorList>
    </citation>
    <scope>NUCLEOTIDE SEQUENCE</scope>
</reference>
<proteinExistence type="predicted"/>
<protein>
    <recommendedName>
        <fullName evidence="2">Sucrose phosphatase-like domain-containing protein</fullName>
    </recommendedName>
</protein>
<dbReference type="InterPro" id="IPR036412">
    <property type="entry name" value="HAD-like_sf"/>
</dbReference>
<dbReference type="PANTHER" id="PTHR10000">
    <property type="entry name" value="PHOSPHOSERINE PHOSPHATASE"/>
    <property type="match status" value="1"/>
</dbReference>
<dbReference type="GO" id="GO:0016791">
    <property type="term" value="F:phosphatase activity"/>
    <property type="evidence" value="ECO:0007669"/>
    <property type="project" value="TreeGrafter"/>
</dbReference>
<dbReference type="GO" id="GO:0000287">
    <property type="term" value="F:magnesium ion binding"/>
    <property type="evidence" value="ECO:0007669"/>
    <property type="project" value="TreeGrafter"/>
</dbReference>
<gene>
    <name evidence="1" type="ORF">METZ01_LOCUS157935</name>
</gene>
<dbReference type="InterPro" id="IPR006379">
    <property type="entry name" value="HAD-SF_hydro_IIB"/>
</dbReference>
<dbReference type="PANTHER" id="PTHR10000:SF8">
    <property type="entry name" value="HAD SUPERFAMILY HYDROLASE-LIKE, TYPE 3"/>
    <property type="match status" value="1"/>
</dbReference>
<accession>A0A382AUT9</accession>